<comment type="caution">
    <text evidence="2">The sequence shown here is derived from an EMBL/GenBank/DDBJ whole genome shotgun (WGS) entry which is preliminary data.</text>
</comment>
<dbReference type="Proteomes" id="UP000243361">
    <property type="component" value="Unassembled WGS sequence"/>
</dbReference>
<evidence type="ECO:0000313" key="3">
    <source>
        <dbReference type="Proteomes" id="UP000243361"/>
    </source>
</evidence>
<proteinExistence type="predicted"/>
<evidence type="ECO:0000313" key="2">
    <source>
        <dbReference type="EMBL" id="OQX36069.1"/>
    </source>
</evidence>
<keyword evidence="3" id="KW-1185">Reference proteome</keyword>
<sequence>MSRREQQEIRRRIAAEAARILAGEEHLDYAAARRRAARRFPHIDAHALPGNGVQITLTADGPVGEPASFATDNPARLAIDFAGVSSSLAQKGVAVGVGAVRSVHAVEAGGRTRVVVNLVSPVGYTIDVQECRYLVKDFGTSQSPKSFTR</sequence>
<organism evidence="2 3">
    <name type="scientific">Candidatus Sedimenticola endophacoides</name>
    <dbReference type="NCBI Taxonomy" id="2548426"/>
    <lineage>
        <taxon>Bacteria</taxon>
        <taxon>Pseudomonadati</taxon>
        <taxon>Pseudomonadota</taxon>
        <taxon>Gammaproteobacteria</taxon>
        <taxon>Chromatiales</taxon>
        <taxon>Sedimenticolaceae</taxon>
        <taxon>Sedimenticola</taxon>
    </lineage>
</organism>
<dbReference type="EMBL" id="MUIE01000137">
    <property type="protein sequence ID" value="OQX36069.1"/>
    <property type="molecule type" value="Genomic_DNA"/>
</dbReference>
<reference evidence="2" key="1">
    <citation type="submission" date="2017-02" db="EMBL/GenBank/DDBJ databases">
        <title>Novel co-symbiosis in the unique lucinid bivalve Phacoides pectinatus.</title>
        <authorList>
            <person name="Lim S.J."/>
            <person name="Davis B.G."/>
            <person name="Gill D.E."/>
            <person name="Engel A.S."/>
            <person name="Anderson L.C."/>
            <person name="Campbell B.J."/>
        </authorList>
    </citation>
    <scope>NUCLEOTIDE SEQUENCE [LARGE SCALE GENOMIC DNA]</scope>
    <source>
        <strain evidence="2">LUC13016_P6</strain>
    </source>
</reference>
<dbReference type="Pfam" id="PF11741">
    <property type="entry name" value="AMIN"/>
    <property type="match status" value="1"/>
</dbReference>
<accession>A0A657PNV0</accession>
<gene>
    <name evidence="2" type="ORF">B0D84_01800</name>
</gene>
<feature type="domain" description="AMIN" evidence="1">
    <location>
        <begin position="43"/>
        <end position="135"/>
    </location>
</feature>
<protein>
    <recommendedName>
        <fullName evidence="1">AMIN domain-containing protein</fullName>
    </recommendedName>
</protein>
<evidence type="ECO:0000259" key="1">
    <source>
        <dbReference type="Pfam" id="PF11741"/>
    </source>
</evidence>
<name>A0A657PNV0_9GAMM</name>
<dbReference type="Gene3D" id="2.60.40.3500">
    <property type="match status" value="1"/>
</dbReference>
<dbReference type="InterPro" id="IPR021731">
    <property type="entry name" value="AMIN_dom"/>
</dbReference>
<dbReference type="AlphaFoldDB" id="A0A657PNV0"/>